<dbReference type="SUPFAM" id="SSF52047">
    <property type="entry name" value="RNI-like"/>
    <property type="match status" value="1"/>
</dbReference>
<dbReference type="OrthoDB" id="3005567at2759"/>
<dbReference type="Proteomes" id="UP000541558">
    <property type="component" value="Unassembled WGS sequence"/>
</dbReference>
<reference evidence="1 2" key="1">
    <citation type="journal article" date="2020" name="ISME J.">
        <title>Uncovering the hidden diversity of litter-decomposition mechanisms in mushroom-forming fungi.</title>
        <authorList>
            <person name="Floudas D."/>
            <person name="Bentzer J."/>
            <person name="Ahren D."/>
            <person name="Johansson T."/>
            <person name="Persson P."/>
            <person name="Tunlid A."/>
        </authorList>
    </citation>
    <scope>NUCLEOTIDE SEQUENCE [LARGE SCALE GENOMIC DNA]</scope>
    <source>
        <strain evidence="1 2">CBS 175.51</strain>
    </source>
</reference>
<name>A0A8H5AYR0_9AGAR</name>
<keyword evidence="2" id="KW-1185">Reference proteome</keyword>
<sequence>MVSADNLNLDVLELIFAYLSGHDLTCVGLVSRSFLAGAIPTLYRNIVYRLREAKAYDTIMSPFAVLLSHKGLSKHVRTIDLQAIPRTNHLKIRPQPHSGFMRDCRKAIELCDSLHTFRCTESNVVPAFLMALQNKPNLQQIRLHGSLTPEQTKLLVNLNSGLTEVFLEYASWNVVDALPKWTAGLHRSLQSLVLYRTEELNEGTLESILKELPELKGLHVIQCPRVDQATVLNLVSHTPALEALSFTTMENGKPIGTIPPLPSLQHLALDARYHKTPSPTPAILMTLLDNLKASAPTLSSFSIKLPERKITIPPTFIDRLIEVYGTFLKKLSFLDCEVELVSIEKIAEECSFLERLDVSIPIRDVYAFASTLGSAENLHTLVDVESHVAHGVHPSLNLEMVEYLMESVPSLRKVVSGRRVWVPEGIAEDFDGTVRLDRRLPYRSRPSWFLPTTTM</sequence>
<dbReference type="CDD" id="cd09917">
    <property type="entry name" value="F-box_SF"/>
    <property type="match status" value="1"/>
</dbReference>
<proteinExistence type="predicted"/>
<gene>
    <name evidence="1" type="ORF">D9611_008464</name>
</gene>
<dbReference type="SUPFAM" id="SSF81383">
    <property type="entry name" value="F-box domain"/>
    <property type="match status" value="1"/>
</dbReference>
<evidence type="ECO:0008006" key="3">
    <source>
        <dbReference type="Google" id="ProtNLM"/>
    </source>
</evidence>
<dbReference type="Gene3D" id="3.80.10.10">
    <property type="entry name" value="Ribonuclease Inhibitor"/>
    <property type="match status" value="1"/>
</dbReference>
<protein>
    <recommendedName>
        <fullName evidence="3">F-box domain-containing protein</fullName>
    </recommendedName>
</protein>
<evidence type="ECO:0000313" key="2">
    <source>
        <dbReference type="Proteomes" id="UP000541558"/>
    </source>
</evidence>
<comment type="caution">
    <text evidence="1">The sequence shown here is derived from an EMBL/GenBank/DDBJ whole genome shotgun (WGS) entry which is preliminary data.</text>
</comment>
<organism evidence="1 2">
    <name type="scientific">Ephemerocybe angulata</name>
    <dbReference type="NCBI Taxonomy" id="980116"/>
    <lineage>
        <taxon>Eukaryota</taxon>
        <taxon>Fungi</taxon>
        <taxon>Dikarya</taxon>
        <taxon>Basidiomycota</taxon>
        <taxon>Agaricomycotina</taxon>
        <taxon>Agaricomycetes</taxon>
        <taxon>Agaricomycetidae</taxon>
        <taxon>Agaricales</taxon>
        <taxon>Agaricineae</taxon>
        <taxon>Psathyrellaceae</taxon>
        <taxon>Ephemerocybe</taxon>
    </lineage>
</organism>
<dbReference type="InterPro" id="IPR032675">
    <property type="entry name" value="LRR_dom_sf"/>
</dbReference>
<evidence type="ECO:0000313" key="1">
    <source>
        <dbReference type="EMBL" id="KAF5313461.1"/>
    </source>
</evidence>
<dbReference type="InterPro" id="IPR036047">
    <property type="entry name" value="F-box-like_dom_sf"/>
</dbReference>
<dbReference type="EMBL" id="JAACJK010000224">
    <property type="protein sequence ID" value="KAF5313461.1"/>
    <property type="molecule type" value="Genomic_DNA"/>
</dbReference>
<dbReference type="AlphaFoldDB" id="A0A8H5AYR0"/>
<accession>A0A8H5AYR0</accession>